<name>A0AAD6NMQ5_DREDA</name>
<evidence type="ECO:0000259" key="3">
    <source>
        <dbReference type="Pfam" id="PF07779"/>
    </source>
</evidence>
<evidence type="ECO:0000313" key="4">
    <source>
        <dbReference type="EMBL" id="KAJ6263575.1"/>
    </source>
</evidence>
<feature type="transmembrane region" description="Helical" evidence="2">
    <location>
        <begin position="439"/>
        <end position="457"/>
    </location>
</feature>
<keyword evidence="2" id="KW-0472">Membrane</keyword>
<feature type="transmembrane region" description="Helical" evidence="2">
    <location>
        <begin position="789"/>
        <end position="807"/>
    </location>
</feature>
<feature type="transmembrane region" description="Helical" evidence="2">
    <location>
        <begin position="68"/>
        <end position="90"/>
    </location>
</feature>
<feature type="transmembrane region" description="Helical" evidence="2">
    <location>
        <begin position="408"/>
        <end position="427"/>
    </location>
</feature>
<proteinExistence type="predicted"/>
<evidence type="ECO:0000313" key="5">
    <source>
        <dbReference type="Proteomes" id="UP001221413"/>
    </source>
</evidence>
<feature type="transmembrane region" description="Helical" evidence="2">
    <location>
        <begin position="613"/>
        <end position="633"/>
    </location>
</feature>
<keyword evidence="2" id="KW-1133">Transmembrane helix</keyword>
<accession>A0AAD6NMQ5</accession>
<gene>
    <name evidence="4" type="ORF">Dda_2139</name>
</gene>
<feature type="domain" description="Cas1p 10 TM acyl transferase" evidence="3">
    <location>
        <begin position="440"/>
        <end position="817"/>
    </location>
</feature>
<reference evidence="4" key="1">
    <citation type="submission" date="2023-01" db="EMBL/GenBank/DDBJ databases">
        <title>The chitinases involved in constricting ring structure development in the nematode-trapping fungus Drechslerella dactyloides.</title>
        <authorList>
            <person name="Wang R."/>
            <person name="Zhang L."/>
            <person name="Tang P."/>
            <person name="Li S."/>
            <person name="Liang L."/>
        </authorList>
    </citation>
    <scope>NUCLEOTIDE SEQUENCE</scope>
    <source>
        <strain evidence="4">YMF1.00031</strain>
    </source>
</reference>
<keyword evidence="5" id="KW-1185">Reference proteome</keyword>
<evidence type="ECO:0000256" key="1">
    <source>
        <dbReference type="SAM" id="MobiDB-lite"/>
    </source>
</evidence>
<dbReference type="AlphaFoldDB" id="A0AAD6NMQ5"/>
<dbReference type="Pfam" id="PF07779">
    <property type="entry name" value="Cas1_AcylT"/>
    <property type="match status" value="1"/>
</dbReference>
<sequence length="844" mass="91283">MDGRQYSPAHLRPEILQASQGGVMSSATVFIPPATRASTDIPSGTTLKPRRKGDDGDEFAPVDLVTPVFHALAAFAVGVLVFLAVQRFLFDDARDPYKCAAVTNEGRWLESADPLGPPLRTWQPRGCMLHTYTGADIAACIPNRRLLFVGDHGIKAVFRALVHKFKPGAPPDLPSALNSPTDERDVFLEFGGSVTLEFIYDPFLNSSRLMTELHPWHNGSVSTSVSGYDAPAVFVVGAGIDFATYPPLDVNPQRQWHQAINTVAGHMRYGPRPTFLGGRDTILLAPVSHPAWEKLQPEVRGRLDPHLAIDTSRYLHELATVQGVDVLRAWQVLSDDPRVDSVAPNHAYNKWQSKSTADDGMTLLPEVAERRVDMVLNLRCNVVLAETGRRVASACCVRYRRPGWVQKLLVFAAMVLPVVRLWMWLFSSSKLHAVAPGGGLVKHIGQLCLVLVLCFYADRTPVFDKANKLMLSPTRIQSLLAGVGVFGVLTLRRPREGAPTREVEARIAGECRGVALAVYMLGSYLGATKMAEAAGCALLFIRVAEWTVGLLKDRGGGGAVSFVEELVRVNVLVAAVAVVMRDHYALFGLPAAFTFWYGVATATVRVSGGKNRVAAVFLLKLVVSAGLVVGIVSNKTLMASVWRIATAAGLGEWEVESVRRAVLRDAWLAYGGMAAGAIYIAASRMAVNHKGGDIMEKMAVGLAGVAMCCGCYLIVLQFDGSMYACLARMAMYAALRYAVGVFRRRQSLLLVWLGSLEAAVLALMPHAWLAANGEGVVDLGIWGGEEAGALWNAGIWTAAFVYVCWAVRDAGLAIAGSVMGPKEGGGWRLATAAAILWFVIIIQR</sequence>
<protein>
    <recommendedName>
        <fullName evidence="3">Cas1p 10 TM acyl transferase domain-containing protein</fullName>
    </recommendedName>
</protein>
<dbReference type="InterPro" id="IPR012419">
    <property type="entry name" value="Cas1_AcylTrans_dom"/>
</dbReference>
<evidence type="ECO:0000256" key="2">
    <source>
        <dbReference type="SAM" id="Phobius"/>
    </source>
</evidence>
<feature type="region of interest" description="Disordered" evidence="1">
    <location>
        <begin position="35"/>
        <end position="56"/>
    </location>
</feature>
<dbReference type="EMBL" id="JAQGDS010000002">
    <property type="protein sequence ID" value="KAJ6263575.1"/>
    <property type="molecule type" value="Genomic_DNA"/>
</dbReference>
<dbReference type="Proteomes" id="UP001221413">
    <property type="component" value="Unassembled WGS sequence"/>
</dbReference>
<feature type="transmembrane region" description="Helical" evidence="2">
    <location>
        <begin position="584"/>
        <end position="606"/>
    </location>
</feature>
<keyword evidence="2" id="KW-0812">Transmembrane</keyword>
<feature type="transmembrane region" description="Helical" evidence="2">
    <location>
        <begin position="699"/>
        <end position="715"/>
    </location>
</feature>
<feature type="transmembrane region" description="Helical" evidence="2">
    <location>
        <begin position="827"/>
        <end position="843"/>
    </location>
</feature>
<feature type="transmembrane region" description="Helical" evidence="2">
    <location>
        <begin position="667"/>
        <end position="687"/>
    </location>
</feature>
<comment type="caution">
    <text evidence="4">The sequence shown here is derived from an EMBL/GenBank/DDBJ whole genome shotgun (WGS) entry which is preliminary data.</text>
</comment>
<feature type="transmembrane region" description="Helical" evidence="2">
    <location>
        <begin position="749"/>
        <end position="769"/>
    </location>
</feature>
<feature type="compositionally biased region" description="Polar residues" evidence="1">
    <location>
        <begin position="36"/>
        <end position="46"/>
    </location>
</feature>
<organism evidence="4 5">
    <name type="scientific">Drechslerella dactyloides</name>
    <name type="common">Nematode-trapping fungus</name>
    <name type="synonym">Arthrobotrys dactyloides</name>
    <dbReference type="NCBI Taxonomy" id="74499"/>
    <lineage>
        <taxon>Eukaryota</taxon>
        <taxon>Fungi</taxon>
        <taxon>Dikarya</taxon>
        <taxon>Ascomycota</taxon>
        <taxon>Pezizomycotina</taxon>
        <taxon>Orbiliomycetes</taxon>
        <taxon>Orbiliales</taxon>
        <taxon>Orbiliaceae</taxon>
        <taxon>Drechslerella</taxon>
    </lineage>
</organism>